<evidence type="ECO:0000256" key="2">
    <source>
        <dbReference type="SAM" id="MobiDB-lite"/>
    </source>
</evidence>
<evidence type="ECO:0000313" key="4">
    <source>
        <dbReference type="EMBL" id="NQE37761.1"/>
    </source>
</evidence>
<reference evidence="4 5" key="1">
    <citation type="journal article" date="2020" name="Sci. Rep.">
        <title>A novel cyanobacterial geosmin producer, revising GeoA distribution and dispersion patterns in Bacteria.</title>
        <authorList>
            <person name="Churro C."/>
            <person name="Semedo-Aguiar A.P."/>
            <person name="Silva A.D."/>
            <person name="Pereira-Leal J.B."/>
            <person name="Leite R.B."/>
        </authorList>
    </citation>
    <scope>NUCLEOTIDE SEQUENCE [LARGE SCALE GENOMIC DNA]</scope>
    <source>
        <strain evidence="4 5">IPMA8</strain>
    </source>
</reference>
<keyword evidence="5" id="KW-1185">Reference proteome</keyword>
<comment type="caution">
    <text evidence="1">Lacks conserved residue(s) required for the propagation of feature annotation.</text>
</comment>
<evidence type="ECO:0000259" key="3">
    <source>
        <dbReference type="PROSITE" id="PS50110"/>
    </source>
</evidence>
<dbReference type="InterPro" id="IPR011006">
    <property type="entry name" value="CheY-like_superfamily"/>
</dbReference>
<feature type="domain" description="Response regulatory" evidence="3">
    <location>
        <begin position="5"/>
        <end position="135"/>
    </location>
</feature>
<gene>
    <name evidence="4" type="ORF">E5S67_05542</name>
</gene>
<evidence type="ECO:0000313" key="5">
    <source>
        <dbReference type="Proteomes" id="UP000702425"/>
    </source>
</evidence>
<dbReference type="PANTHER" id="PTHR36807">
    <property type="entry name" value="PHOSPHOGLYCOLATE PHOSPHATASE"/>
    <property type="match status" value="1"/>
</dbReference>
<dbReference type="PANTHER" id="PTHR36807:SF2">
    <property type="entry name" value="PHOSPHOGLYCOLATE PHOSPHATASE"/>
    <property type="match status" value="1"/>
</dbReference>
<feature type="compositionally biased region" description="Basic and acidic residues" evidence="2">
    <location>
        <begin position="269"/>
        <end position="293"/>
    </location>
</feature>
<protein>
    <recommendedName>
        <fullName evidence="3">Response regulatory domain-containing protein</fullName>
    </recommendedName>
</protein>
<dbReference type="Pfam" id="PF12452">
    <property type="entry name" value="DUF3685"/>
    <property type="match status" value="1"/>
</dbReference>
<dbReference type="InterPro" id="IPR001789">
    <property type="entry name" value="Sig_transdc_resp-reg_receiver"/>
</dbReference>
<comment type="caution">
    <text evidence="4">The sequence shown here is derived from an EMBL/GenBank/DDBJ whole genome shotgun (WGS) entry which is preliminary data.</text>
</comment>
<dbReference type="PROSITE" id="PS50110">
    <property type="entry name" value="RESPONSE_REGULATORY"/>
    <property type="match status" value="1"/>
</dbReference>
<proteinExistence type="predicted"/>
<organism evidence="4 5">
    <name type="scientific">Microcoleus asticus IPMA8</name>
    <dbReference type="NCBI Taxonomy" id="2563858"/>
    <lineage>
        <taxon>Bacteria</taxon>
        <taxon>Bacillati</taxon>
        <taxon>Cyanobacteriota</taxon>
        <taxon>Cyanophyceae</taxon>
        <taxon>Oscillatoriophycideae</taxon>
        <taxon>Oscillatoriales</taxon>
        <taxon>Microcoleaceae</taxon>
        <taxon>Microcoleus</taxon>
        <taxon>Microcoleus asticus</taxon>
    </lineage>
</organism>
<dbReference type="RefSeq" id="WP_172192052.1">
    <property type="nucleotide sequence ID" value="NZ_CAWPPK010000058.1"/>
</dbReference>
<dbReference type="InterPro" id="IPR022552">
    <property type="entry name" value="UPF_Ycf55"/>
</dbReference>
<feature type="region of interest" description="Disordered" evidence="2">
    <location>
        <begin position="258"/>
        <end position="295"/>
    </location>
</feature>
<accession>A0ABX2D5C3</accession>
<dbReference type="Proteomes" id="UP000702425">
    <property type="component" value="Unassembled WGS sequence"/>
</dbReference>
<name>A0ABX2D5C3_9CYAN</name>
<evidence type="ECO:0000256" key="1">
    <source>
        <dbReference type="PROSITE-ProRule" id="PRU00169"/>
    </source>
</evidence>
<sequence length="661" mass="72080">MSNFQLLSIDGDPIFRLGLRVACEQYPDLEVVAEVSTETEALGILEARSIDSGTAKKPADLTILAVETLNWRSGQTEALAFCRELKNLYPNLPLLLLGGPLTPEQLAEVQAAGANGYCPKGRDISLTMEAIRAVASGRTYWATDAATNPEIELNAAVVQTLENSAAIADKNADEPTVDTPVHKKMLAYFCLSGLREIDAALAVVKADLQEVRAADPTDLPSILDGVVLSGRRRELLAARWIVSQLLFEGKGEKAEGRRKFGNGFNGGGLREEVGGKNEEEDGRRKTGEGRRENLLNSSQLQVANSQVSAEALAVATNWQASLFDSAAAKLQFDLVNLTGLPLEIDILRSTKKRELMSSILRKLEDLLEELRFSQVQQTQLSQKMPAILRDLWEATIIDFFGRYYTLQTGENGVFDGSQTSLKLAETQGGNAADILAGSGVEVVPVLLADADVVAAEILDKIPMTVDLFAHLLFEIPLTVDNASCVAGSPEAMQRAEALLENLAIQVASGVVQPLLNNLANIEEIKQIFYDGNLISTREIERFRNNLSWRYRWDSYFVEPKAIFESRFWLFVLGDSGINRISIYAPRNLELAQLSGWQLALTLLLETRDAIAPRVRAVISLLGAGVVYVLTQVIGRGIGLIGRGIIQGIGNSLQDSKFGKNG</sequence>
<dbReference type="SUPFAM" id="SSF52172">
    <property type="entry name" value="CheY-like"/>
    <property type="match status" value="1"/>
</dbReference>
<dbReference type="Gene3D" id="3.40.50.2300">
    <property type="match status" value="1"/>
</dbReference>
<dbReference type="EMBL" id="SRRZ01000150">
    <property type="protein sequence ID" value="NQE37761.1"/>
    <property type="molecule type" value="Genomic_DNA"/>
</dbReference>